<dbReference type="Proteomes" id="UP000010471">
    <property type="component" value="Chromosome"/>
</dbReference>
<sequence length="484" mass="54080">MTEHETLSRTRPNQGFSFGLQPALAWTAILGLILCTALGILAGAGSILRLLFPVGAFAVGVLLYVRYPILYIGFTWWIWFVTAFVRRLIDYRNGWDPQGIILIAPYLVTFICVATFFHHLPKSYRQGSFPFVLSALGVLYAFLAGLIKFPPVSVVRALLDWLGPILFAFHLYVHWREYPSYRQNIQRTFLWGVLVTGAYGVVQYLIAPEWDRFWLISSQLVSAGRPEPFSMRVWSTMNSTAPFSYMMVAGLLLLFTSKSVLRFPAAAVGYLSFLLTLVRTAWLGWLIGMFLTISFVKPRLQMRLMITVLVVALCVVPLTAIEPFSEIIGTRLQTFTNLEDDDSAAVRQEIYKNNLELALTNAMGNGLGSIWIVKENGQLEVLVIDSGILEIFLTLGWFGGIPYLGGILLIAVKLAQSSENRIDMFASTSRAISIACFAQLVSNSAQLGFSGLVLWSFLGMSLAANKYYQQPKVMELLGKTDILQ</sequence>
<dbReference type="PATRIC" id="fig|1173027.3.peg.107"/>
<evidence type="ECO:0000256" key="4">
    <source>
        <dbReference type="ARBA" id="ARBA00023136"/>
    </source>
</evidence>
<keyword evidence="2 5" id="KW-0812">Transmembrane</keyword>
<dbReference type="InterPro" id="IPR051533">
    <property type="entry name" value="WaaL-like"/>
</dbReference>
<organism evidence="7 8">
    <name type="scientific">Allocoleopsis franciscana PCC 7113</name>
    <dbReference type="NCBI Taxonomy" id="1173027"/>
    <lineage>
        <taxon>Bacteria</taxon>
        <taxon>Bacillati</taxon>
        <taxon>Cyanobacteriota</taxon>
        <taxon>Cyanophyceae</taxon>
        <taxon>Coleofasciculales</taxon>
        <taxon>Coleofasciculaceae</taxon>
        <taxon>Allocoleopsis</taxon>
        <taxon>Allocoleopsis franciscana</taxon>
    </lineage>
</organism>
<feature type="transmembrane region" description="Helical" evidence="5">
    <location>
        <begin position="185"/>
        <end position="206"/>
    </location>
</feature>
<dbReference type="STRING" id="1173027.Mic7113_0102"/>
<dbReference type="EMBL" id="CP003630">
    <property type="protein sequence ID" value="AFZ16042.1"/>
    <property type="molecule type" value="Genomic_DNA"/>
</dbReference>
<evidence type="ECO:0000256" key="2">
    <source>
        <dbReference type="ARBA" id="ARBA00022692"/>
    </source>
</evidence>
<feature type="transmembrane region" description="Helical" evidence="5">
    <location>
        <begin position="355"/>
        <end position="372"/>
    </location>
</feature>
<dbReference type="GO" id="GO:0016020">
    <property type="term" value="C:membrane"/>
    <property type="evidence" value="ECO:0007669"/>
    <property type="project" value="UniProtKB-SubCell"/>
</dbReference>
<dbReference type="eggNOG" id="ENOG502Z8P8">
    <property type="taxonomic scope" value="Bacteria"/>
</dbReference>
<dbReference type="AlphaFoldDB" id="K9W961"/>
<evidence type="ECO:0000259" key="6">
    <source>
        <dbReference type="Pfam" id="PF04932"/>
    </source>
</evidence>
<reference evidence="7 8" key="1">
    <citation type="submission" date="2012-06" db="EMBL/GenBank/DDBJ databases">
        <title>Finished chromosome of genome of Microcoleus sp. PCC 7113.</title>
        <authorList>
            <consortium name="US DOE Joint Genome Institute"/>
            <person name="Gugger M."/>
            <person name="Coursin T."/>
            <person name="Rippka R."/>
            <person name="Tandeau De Marsac N."/>
            <person name="Huntemann M."/>
            <person name="Wei C.-L."/>
            <person name="Han J."/>
            <person name="Detter J.C."/>
            <person name="Han C."/>
            <person name="Tapia R."/>
            <person name="Chen A."/>
            <person name="Kyrpides N."/>
            <person name="Mavromatis K."/>
            <person name="Markowitz V."/>
            <person name="Szeto E."/>
            <person name="Ivanova N."/>
            <person name="Pagani I."/>
            <person name="Pati A."/>
            <person name="Goodwin L."/>
            <person name="Nordberg H.P."/>
            <person name="Cantor M.N."/>
            <person name="Hua S.X."/>
            <person name="Woyke T."/>
            <person name="Kerfeld C.A."/>
        </authorList>
    </citation>
    <scope>NUCLEOTIDE SEQUENCE [LARGE SCALE GENOMIC DNA]</scope>
    <source>
        <strain evidence="7 8">PCC 7113</strain>
    </source>
</reference>
<feature type="domain" description="O-antigen ligase-related" evidence="6">
    <location>
        <begin position="268"/>
        <end position="403"/>
    </location>
</feature>
<dbReference type="PANTHER" id="PTHR37422:SF13">
    <property type="entry name" value="LIPOPOLYSACCHARIDE BIOSYNTHESIS PROTEIN PA4999-RELATED"/>
    <property type="match status" value="1"/>
</dbReference>
<evidence type="ECO:0000256" key="5">
    <source>
        <dbReference type="SAM" id="Phobius"/>
    </source>
</evidence>
<proteinExistence type="predicted"/>
<evidence type="ECO:0000256" key="1">
    <source>
        <dbReference type="ARBA" id="ARBA00004141"/>
    </source>
</evidence>
<name>K9W961_9CYAN</name>
<dbReference type="Pfam" id="PF04932">
    <property type="entry name" value="Wzy_C"/>
    <property type="match status" value="1"/>
</dbReference>
<feature type="transmembrane region" description="Helical" evidence="5">
    <location>
        <begin position="153"/>
        <end position="173"/>
    </location>
</feature>
<keyword evidence="4 5" id="KW-0472">Membrane</keyword>
<feature type="transmembrane region" description="Helical" evidence="5">
    <location>
        <begin position="392"/>
        <end position="412"/>
    </location>
</feature>
<feature type="transmembrane region" description="Helical" evidence="5">
    <location>
        <begin position="243"/>
        <end position="261"/>
    </location>
</feature>
<feature type="transmembrane region" description="Helical" evidence="5">
    <location>
        <begin position="50"/>
        <end position="79"/>
    </location>
</feature>
<dbReference type="OrthoDB" id="7295126at2"/>
<dbReference type="RefSeq" id="WP_015180206.1">
    <property type="nucleotide sequence ID" value="NC_019738.1"/>
</dbReference>
<feature type="transmembrane region" description="Helical" evidence="5">
    <location>
        <begin position="23"/>
        <end position="43"/>
    </location>
</feature>
<dbReference type="PANTHER" id="PTHR37422">
    <property type="entry name" value="TEICHURONIC ACID BIOSYNTHESIS PROTEIN TUAE"/>
    <property type="match status" value="1"/>
</dbReference>
<dbReference type="InterPro" id="IPR007016">
    <property type="entry name" value="O-antigen_ligase-rel_domated"/>
</dbReference>
<feature type="transmembrane region" description="Helical" evidence="5">
    <location>
        <begin position="129"/>
        <end position="147"/>
    </location>
</feature>
<evidence type="ECO:0000256" key="3">
    <source>
        <dbReference type="ARBA" id="ARBA00022989"/>
    </source>
</evidence>
<keyword evidence="8" id="KW-1185">Reference proteome</keyword>
<feature type="transmembrane region" description="Helical" evidence="5">
    <location>
        <begin position="302"/>
        <end position="321"/>
    </location>
</feature>
<dbReference type="KEGG" id="mic:Mic7113_0102"/>
<evidence type="ECO:0000313" key="7">
    <source>
        <dbReference type="EMBL" id="AFZ16042.1"/>
    </source>
</evidence>
<accession>K9W961</accession>
<dbReference type="HOGENOM" id="CLU_045094_0_0_3"/>
<protein>
    <recommendedName>
        <fullName evidence="6">O-antigen ligase-related domain-containing protein</fullName>
    </recommendedName>
</protein>
<feature type="transmembrane region" description="Helical" evidence="5">
    <location>
        <begin position="99"/>
        <end position="117"/>
    </location>
</feature>
<gene>
    <name evidence="7" type="ORF">Mic7113_0102</name>
</gene>
<keyword evidence="3 5" id="KW-1133">Transmembrane helix</keyword>
<evidence type="ECO:0000313" key="8">
    <source>
        <dbReference type="Proteomes" id="UP000010471"/>
    </source>
</evidence>
<comment type="subcellular location">
    <subcellularLocation>
        <location evidence="1">Membrane</location>
        <topology evidence="1">Multi-pass membrane protein</topology>
    </subcellularLocation>
</comment>
<feature type="transmembrane region" description="Helical" evidence="5">
    <location>
        <begin position="273"/>
        <end position="296"/>
    </location>
</feature>